<evidence type="ECO:0000256" key="1">
    <source>
        <dbReference type="SAM" id="Phobius"/>
    </source>
</evidence>
<reference evidence="2 3" key="1">
    <citation type="submission" date="2019-05" db="EMBL/GenBank/DDBJ databases">
        <title>Genome sequencing of F202Z8.</title>
        <authorList>
            <person name="Kwon Y.M."/>
        </authorList>
    </citation>
    <scope>NUCLEOTIDE SEQUENCE [LARGE SCALE GENOMIC DNA]</scope>
    <source>
        <strain evidence="2 3">F202Z8</strain>
    </source>
</reference>
<keyword evidence="1" id="KW-1133">Transmembrane helix</keyword>
<keyword evidence="1" id="KW-0472">Membrane</keyword>
<dbReference type="Proteomes" id="UP000310017">
    <property type="component" value="Chromosome"/>
</dbReference>
<dbReference type="Pfam" id="PF17555">
    <property type="entry name" value="TssN"/>
    <property type="match status" value="1"/>
</dbReference>
<dbReference type="OrthoDB" id="1024052at2"/>
<feature type="transmembrane region" description="Helical" evidence="1">
    <location>
        <begin position="77"/>
        <end position="98"/>
    </location>
</feature>
<gene>
    <name evidence="2" type="ORF">FGM00_07155</name>
</gene>
<protein>
    <submittedName>
        <fullName evidence="2">Uncharacterized protein</fullName>
    </submittedName>
</protein>
<keyword evidence="3" id="KW-1185">Reference proteome</keyword>
<sequence length="288" mass="33896">MIRSYLKRFISIEALMPFIIIMVVVILVLTLLASKTPGFKKRRKKYYFYLAGHIAVMAIFVAIIYNLRQSTLMVRYFSMLTFAVITGAFHTFFFRYTFEKFDEDKGLKELLFAIITSLAVVIPIIMIATHFQDLQYLPYYFLVAAAFTVPTSFFILYKYSVSIPVKLYTKWYYPLGKKYETPKHYELQNMIVLNFMFYKSTQAGNMTSFKAKAPKNMEFGRLFFFFINDYNVKKTHTKIELTDKSGDPYGWYFYSKPKWYGASKHIDSELTVEENNLKDGDTVVCQRI</sequence>
<feature type="transmembrane region" description="Helical" evidence="1">
    <location>
        <begin position="14"/>
        <end position="34"/>
    </location>
</feature>
<dbReference type="InterPro" id="IPR035177">
    <property type="entry name" value="TssN"/>
</dbReference>
<dbReference type="RefSeq" id="WP_138852237.1">
    <property type="nucleotide sequence ID" value="NZ_CP040710.1"/>
</dbReference>
<proteinExistence type="predicted"/>
<feature type="transmembrane region" description="Helical" evidence="1">
    <location>
        <begin position="137"/>
        <end position="157"/>
    </location>
</feature>
<name>A0A5B7SSA7_9FLAO</name>
<organism evidence="2 3">
    <name type="scientific">Aggregatimonas sangjinii</name>
    <dbReference type="NCBI Taxonomy" id="2583587"/>
    <lineage>
        <taxon>Bacteria</taxon>
        <taxon>Pseudomonadati</taxon>
        <taxon>Bacteroidota</taxon>
        <taxon>Flavobacteriia</taxon>
        <taxon>Flavobacteriales</taxon>
        <taxon>Flavobacteriaceae</taxon>
        <taxon>Aggregatimonas</taxon>
    </lineage>
</organism>
<dbReference type="EMBL" id="CP040710">
    <property type="protein sequence ID" value="QCW99887.1"/>
    <property type="molecule type" value="Genomic_DNA"/>
</dbReference>
<keyword evidence="1" id="KW-0812">Transmembrane</keyword>
<feature type="transmembrane region" description="Helical" evidence="1">
    <location>
        <begin position="110"/>
        <end position="131"/>
    </location>
</feature>
<dbReference type="KEGG" id="asag:FGM00_07155"/>
<evidence type="ECO:0000313" key="2">
    <source>
        <dbReference type="EMBL" id="QCW99887.1"/>
    </source>
</evidence>
<dbReference type="AlphaFoldDB" id="A0A5B7SSA7"/>
<evidence type="ECO:0000313" key="3">
    <source>
        <dbReference type="Proteomes" id="UP000310017"/>
    </source>
</evidence>
<feature type="transmembrane region" description="Helical" evidence="1">
    <location>
        <begin position="46"/>
        <end position="65"/>
    </location>
</feature>
<accession>A0A5B7SSA7</accession>